<name>A0ABR7IPU4_9CLOT</name>
<protein>
    <submittedName>
        <fullName evidence="2">Nucleotide-binding protein</fullName>
    </submittedName>
</protein>
<proteinExistence type="predicted"/>
<keyword evidence="3" id="KW-1185">Reference proteome</keyword>
<evidence type="ECO:0000259" key="1">
    <source>
        <dbReference type="Pfam" id="PF10137"/>
    </source>
</evidence>
<dbReference type="EMBL" id="JACOQK010000001">
    <property type="protein sequence ID" value="MBC5787146.1"/>
    <property type="molecule type" value="Genomic_DNA"/>
</dbReference>
<feature type="domain" description="CD-NTase-associated protein 12/Pycsar effector protein TIR" evidence="1">
    <location>
        <begin position="110"/>
        <end position="220"/>
    </location>
</feature>
<comment type="caution">
    <text evidence="2">The sequence shown here is derived from an EMBL/GenBank/DDBJ whole genome shotgun (WGS) entry which is preliminary data.</text>
</comment>
<accession>A0ABR7IPU4</accession>
<sequence>MNNKDKLEHLYQEIDELIEKNVTFQHPAFNAWHSKVLNFLSKQYGEFSSEYTQFHKRNFTPKSWDFSSASADCIEGLEQTKIEFENYLQKLGGTIAEKPAHVEPKQFSNKVFLLHGRNSQFKDVVIKLLEKQNIQPIMLTQGYTMMEQVQANQDIIASIVLFSEDDTGKPNEEKEFHSRAGQSVLFGAGYLTGKLGKDKTLLLSSGLLELPPDLQDIVNTNTGNWQLDVLKQLKKIGFSIDLNKLFE</sequence>
<organism evidence="2 3">
    <name type="scientific">Clostridium facile</name>
    <dbReference type="NCBI Taxonomy" id="2763035"/>
    <lineage>
        <taxon>Bacteria</taxon>
        <taxon>Bacillati</taxon>
        <taxon>Bacillota</taxon>
        <taxon>Clostridia</taxon>
        <taxon>Eubacteriales</taxon>
        <taxon>Clostridiaceae</taxon>
        <taxon>Clostridium</taxon>
    </lineage>
</organism>
<evidence type="ECO:0000313" key="2">
    <source>
        <dbReference type="EMBL" id="MBC5787146.1"/>
    </source>
</evidence>
<dbReference type="Pfam" id="PF10137">
    <property type="entry name" value="CAP12-PCTIR_TIR"/>
    <property type="match status" value="1"/>
</dbReference>
<evidence type="ECO:0000313" key="3">
    <source>
        <dbReference type="Proteomes" id="UP000649151"/>
    </source>
</evidence>
<dbReference type="RefSeq" id="WP_069988849.1">
    <property type="nucleotide sequence ID" value="NZ_JACOQK010000001.1"/>
</dbReference>
<dbReference type="InterPro" id="IPR019302">
    <property type="entry name" value="CAP12/PCTIR_TIR_dom"/>
</dbReference>
<gene>
    <name evidence="2" type="ORF">H8Z77_03790</name>
</gene>
<reference evidence="2 3" key="1">
    <citation type="submission" date="2020-08" db="EMBL/GenBank/DDBJ databases">
        <title>Genome public.</title>
        <authorList>
            <person name="Liu C."/>
            <person name="Sun Q."/>
        </authorList>
    </citation>
    <scope>NUCLEOTIDE SEQUENCE [LARGE SCALE GENOMIC DNA]</scope>
    <source>
        <strain evidence="2 3">NSJ-27</strain>
    </source>
</reference>
<dbReference type="Proteomes" id="UP000649151">
    <property type="component" value="Unassembled WGS sequence"/>
</dbReference>